<feature type="transmembrane region" description="Helical" evidence="7">
    <location>
        <begin position="9"/>
        <end position="25"/>
    </location>
</feature>
<keyword evidence="5 7" id="KW-0472">Membrane</keyword>
<feature type="transmembrane region" description="Helical" evidence="7">
    <location>
        <begin position="372"/>
        <end position="395"/>
    </location>
</feature>
<comment type="subcellular location">
    <subcellularLocation>
        <location evidence="1">Membrane</location>
        <topology evidence="1">Multi-pass membrane protein</topology>
    </subcellularLocation>
</comment>
<dbReference type="InterPro" id="IPR051475">
    <property type="entry name" value="Diverse_Ion_Transporter"/>
</dbReference>
<dbReference type="Pfam" id="PF03600">
    <property type="entry name" value="CitMHS"/>
    <property type="match status" value="1"/>
</dbReference>
<keyword evidence="10" id="KW-1185">Reference proteome</keyword>
<feature type="transmembrane region" description="Helical" evidence="7">
    <location>
        <begin position="230"/>
        <end position="259"/>
    </location>
</feature>
<dbReference type="EMBL" id="NXNG01000001">
    <property type="protein sequence ID" value="PWT27136.1"/>
    <property type="molecule type" value="Genomic_DNA"/>
</dbReference>
<proteinExistence type="predicted"/>
<dbReference type="AlphaFoldDB" id="A0A317G1A9"/>
<reference evidence="9 10" key="1">
    <citation type="submission" date="2017-09" db="EMBL/GenBank/DDBJ databases">
        <title>High-quality draft genome sequence of Butyrivibrio fibrisolvens INBov1, isolated from cow rumen.</title>
        <authorList>
            <person name="Rodriguez Hernaez J."/>
            <person name="Rivarola M."/>
            <person name="Paniego N."/>
            <person name="Cravero S."/>
            <person name="Ceron Cucchi M."/>
            <person name="Martinez M.C."/>
        </authorList>
    </citation>
    <scope>NUCLEOTIDE SEQUENCE [LARGE SCALE GENOMIC DNA]</scope>
    <source>
        <strain evidence="9 10">INBov1</strain>
    </source>
</reference>
<feature type="transmembrane region" description="Helical" evidence="7">
    <location>
        <begin position="117"/>
        <end position="134"/>
    </location>
</feature>
<evidence type="ECO:0000256" key="6">
    <source>
        <dbReference type="SAM" id="MobiDB-lite"/>
    </source>
</evidence>
<evidence type="ECO:0000313" key="10">
    <source>
        <dbReference type="Proteomes" id="UP000245488"/>
    </source>
</evidence>
<dbReference type="RefSeq" id="WP_110072740.1">
    <property type="nucleotide sequence ID" value="NZ_CM009896.1"/>
</dbReference>
<evidence type="ECO:0000256" key="5">
    <source>
        <dbReference type="ARBA" id="ARBA00023136"/>
    </source>
</evidence>
<keyword evidence="4 7" id="KW-1133">Transmembrane helix</keyword>
<dbReference type="PANTHER" id="PTHR43568">
    <property type="entry name" value="P PROTEIN"/>
    <property type="match status" value="1"/>
</dbReference>
<feature type="transmembrane region" description="Helical" evidence="7">
    <location>
        <begin position="334"/>
        <end position="360"/>
    </location>
</feature>
<evidence type="ECO:0000256" key="2">
    <source>
        <dbReference type="ARBA" id="ARBA00022448"/>
    </source>
</evidence>
<dbReference type="GO" id="GO:0016020">
    <property type="term" value="C:membrane"/>
    <property type="evidence" value="ECO:0007669"/>
    <property type="project" value="UniProtKB-SubCell"/>
</dbReference>
<dbReference type="GO" id="GO:0055085">
    <property type="term" value="P:transmembrane transport"/>
    <property type="evidence" value="ECO:0007669"/>
    <property type="project" value="InterPro"/>
</dbReference>
<evidence type="ECO:0000313" key="9">
    <source>
        <dbReference type="EMBL" id="PWT27136.1"/>
    </source>
</evidence>
<keyword evidence="3 7" id="KW-0812">Transmembrane</keyword>
<dbReference type="InterPro" id="IPR004680">
    <property type="entry name" value="Cit_transptr-like_dom"/>
</dbReference>
<organism evidence="9 10">
    <name type="scientific">Butyrivibrio fibrisolvens</name>
    <dbReference type="NCBI Taxonomy" id="831"/>
    <lineage>
        <taxon>Bacteria</taxon>
        <taxon>Bacillati</taxon>
        <taxon>Bacillota</taxon>
        <taxon>Clostridia</taxon>
        <taxon>Lachnospirales</taxon>
        <taxon>Lachnospiraceae</taxon>
        <taxon>Butyrivibrio</taxon>
    </lineage>
</organism>
<feature type="domain" description="Citrate transporter-like" evidence="8">
    <location>
        <begin position="7"/>
        <end position="326"/>
    </location>
</feature>
<feature type="transmembrane region" description="Helical" evidence="7">
    <location>
        <begin position="271"/>
        <end position="287"/>
    </location>
</feature>
<protein>
    <submittedName>
        <fullName evidence="9">Citrate transporter</fullName>
    </submittedName>
</protein>
<feature type="transmembrane region" description="Helical" evidence="7">
    <location>
        <begin position="31"/>
        <end position="54"/>
    </location>
</feature>
<evidence type="ECO:0000256" key="3">
    <source>
        <dbReference type="ARBA" id="ARBA00022692"/>
    </source>
</evidence>
<gene>
    <name evidence="9" type="ORF">CPT75_08480</name>
</gene>
<name>A0A317G1A9_BUTFI</name>
<dbReference type="Proteomes" id="UP000245488">
    <property type="component" value="Chromosome"/>
</dbReference>
<evidence type="ECO:0000256" key="1">
    <source>
        <dbReference type="ARBA" id="ARBA00004141"/>
    </source>
</evidence>
<sequence length="396" mass="43616">MFNILKKEPVTIISLILAIISAFLVHPDAEYISYIDFRTLSILLCLMLVMAGLRKEGVFKYIGEKLLARTSTKRGLALVLITLCFFFSMLITNDVALISFVPFSIELINMMHDENKGSLAIKLIVLETIAANLGSMLTPIGNPQNLYLYSLSGISIISFIKIMLPYSLASLLLLLLFGIFMFPVKKGVTDETVMEEVDGANSKEESVSSTSKSTDRNTSASFSKKMITSYLVLFLLSLLVVVHVLPYQVVLAVTIAVVLLIDRQTITKADYFLLLSFIFLFIFVGNIKRIEPIRDALQNVLSGREVITSIIASQFISNVPAAILLSGMTDKLRLLIVGTNLGGLGTLIASMASLISFKFYGQMKDCQKGKYVAVFTMLNVVFLAILEAINMLIALG</sequence>
<accession>A0A317G1A9</accession>
<feature type="region of interest" description="Disordered" evidence="6">
    <location>
        <begin position="197"/>
        <end position="217"/>
    </location>
</feature>
<dbReference type="PANTHER" id="PTHR43568:SF1">
    <property type="entry name" value="P PROTEIN"/>
    <property type="match status" value="1"/>
</dbReference>
<feature type="transmembrane region" description="Helical" evidence="7">
    <location>
        <begin position="75"/>
        <end position="105"/>
    </location>
</feature>
<evidence type="ECO:0000256" key="7">
    <source>
        <dbReference type="SAM" id="Phobius"/>
    </source>
</evidence>
<evidence type="ECO:0000256" key="4">
    <source>
        <dbReference type="ARBA" id="ARBA00022989"/>
    </source>
</evidence>
<comment type="caution">
    <text evidence="9">The sequence shown here is derived from an EMBL/GenBank/DDBJ whole genome shotgun (WGS) entry which is preliminary data.</text>
</comment>
<evidence type="ECO:0000259" key="8">
    <source>
        <dbReference type="Pfam" id="PF03600"/>
    </source>
</evidence>
<keyword evidence="2" id="KW-0813">Transport</keyword>